<evidence type="ECO:0000313" key="3">
    <source>
        <dbReference type="Proteomes" id="UP001500782"/>
    </source>
</evidence>
<proteinExistence type="inferred from homology"/>
<comment type="similarity">
    <text evidence="1">Belongs to the UPF0749 family.</text>
</comment>
<dbReference type="Pfam" id="PF05949">
    <property type="entry name" value="DUF881"/>
    <property type="match status" value="1"/>
</dbReference>
<reference evidence="2 3" key="1">
    <citation type="journal article" date="2019" name="Int. J. Syst. Evol. Microbiol.">
        <title>The Global Catalogue of Microorganisms (GCM) 10K type strain sequencing project: providing services to taxonomists for standard genome sequencing and annotation.</title>
        <authorList>
            <consortium name="The Broad Institute Genomics Platform"/>
            <consortium name="The Broad Institute Genome Sequencing Center for Infectious Disease"/>
            <person name="Wu L."/>
            <person name="Ma J."/>
        </authorList>
    </citation>
    <scope>NUCLEOTIDE SEQUENCE [LARGE SCALE GENOMIC DNA]</scope>
    <source>
        <strain evidence="2 3">JCM 9731</strain>
    </source>
</reference>
<dbReference type="PANTHER" id="PTHR37313:SF2">
    <property type="entry name" value="UPF0749 PROTEIN YLXX"/>
    <property type="match status" value="1"/>
</dbReference>
<dbReference type="PANTHER" id="PTHR37313">
    <property type="entry name" value="UPF0749 PROTEIN RV1825"/>
    <property type="match status" value="1"/>
</dbReference>
<accession>A0ABN0WAT9</accession>
<dbReference type="Proteomes" id="UP001500782">
    <property type="component" value="Unassembled WGS sequence"/>
</dbReference>
<dbReference type="EMBL" id="BAAADJ010000022">
    <property type="protein sequence ID" value="GAA0331170.1"/>
    <property type="molecule type" value="Genomic_DNA"/>
</dbReference>
<evidence type="ECO:0000313" key="2">
    <source>
        <dbReference type="EMBL" id="GAA0331170.1"/>
    </source>
</evidence>
<keyword evidence="3" id="KW-1185">Reference proteome</keyword>
<dbReference type="InterPro" id="IPR010273">
    <property type="entry name" value="DUF881"/>
</dbReference>
<name>A0ABN0WAT9_9BACI</name>
<gene>
    <name evidence="2" type="ORF">GCM10008967_22150</name>
</gene>
<dbReference type="RefSeq" id="WP_343799058.1">
    <property type="nucleotide sequence ID" value="NZ_BAAADJ010000022.1"/>
</dbReference>
<protein>
    <submittedName>
        <fullName evidence="2">DUF881 domain-containing protein</fullName>
    </submittedName>
</protein>
<evidence type="ECO:0000256" key="1">
    <source>
        <dbReference type="ARBA" id="ARBA00009108"/>
    </source>
</evidence>
<comment type="caution">
    <text evidence="2">The sequence shown here is derived from an EMBL/GenBank/DDBJ whole genome shotgun (WGS) entry which is preliminary data.</text>
</comment>
<dbReference type="Gene3D" id="3.30.70.1880">
    <property type="entry name" value="Protein of unknown function DUF881"/>
    <property type="match status" value="1"/>
</dbReference>
<organism evidence="2 3">
    <name type="scientific">Bacillus carboniphilus</name>
    <dbReference type="NCBI Taxonomy" id="86663"/>
    <lineage>
        <taxon>Bacteria</taxon>
        <taxon>Bacillati</taxon>
        <taxon>Bacillota</taxon>
        <taxon>Bacilli</taxon>
        <taxon>Bacillales</taxon>
        <taxon>Bacillaceae</taxon>
        <taxon>Bacillus</taxon>
    </lineage>
</organism>
<sequence length="236" mass="27441">MNKRNLSFTLIALLVGLMLAIQYQSMKQPETRDTRDIWQLREEIIYEKELQSKLIRELRQVEDSLNQYSEMQYYNEEEVLRTTLDDLKVEAGLTKYSGPGLVITITPYFQGIELGQEAVKLTPELLKKFVNELNMYGAEHMSIQGQRVINTTVIRQINRVTKVDGVSLDDFPVKIQVVAQNKDLAEKIYNRIQASNIEDEFFVEDLKLSVSEVVDEIELPAYLDSIRIRNMEPFEE</sequence>